<comment type="caution">
    <text evidence="1">The sequence shown here is derived from an EMBL/GenBank/DDBJ whole genome shotgun (WGS) entry which is preliminary data.</text>
</comment>
<dbReference type="AlphaFoldDB" id="A0AA38M1B5"/>
<evidence type="ECO:0000313" key="2">
    <source>
        <dbReference type="Proteomes" id="UP001168821"/>
    </source>
</evidence>
<organism evidence="1 2">
    <name type="scientific">Zophobas morio</name>
    <dbReference type="NCBI Taxonomy" id="2755281"/>
    <lineage>
        <taxon>Eukaryota</taxon>
        <taxon>Metazoa</taxon>
        <taxon>Ecdysozoa</taxon>
        <taxon>Arthropoda</taxon>
        <taxon>Hexapoda</taxon>
        <taxon>Insecta</taxon>
        <taxon>Pterygota</taxon>
        <taxon>Neoptera</taxon>
        <taxon>Endopterygota</taxon>
        <taxon>Coleoptera</taxon>
        <taxon>Polyphaga</taxon>
        <taxon>Cucujiformia</taxon>
        <taxon>Tenebrionidae</taxon>
        <taxon>Zophobas</taxon>
    </lineage>
</organism>
<name>A0AA38M1B5_9CUCU</name>
<dbReference type="Proteomes" id="UP001168821">
    <property type="component" value="Unassembled WGS sequence"/>
</dbReference>
<dbReference type="EMBL" id="JALNTZ010000833">
    <property type="protein sequence ID" value="KAJ3630098.1"/>
    <property type="molecule type" value="Genomic_DNA"/>
</dbReference>
<proteinExistence type="predicted"/>
<keyword evidence="2" id="KW-1185">Reference proteome</keyword>
<reference evidence="1" key="1">
    <citation type="journal article" date="2023" name="G3 (Bethesda)">
        <title>Whole genome assemblies of Zophobas morio and Tenebrio molitor.</title>
        <authorList>
            <person name="Kaur S."/>
            <person name="Stinson S.A."/>
            <person name="diCenzo G.C."/>
        </authorList>
    </citation>
    <scope>NUCLEOTIDE SEQUENCE</scope>
    <source>
        <strain evidence="1">QUZm001</strain>
    </source>
</reference>
<protein>
    <submittedName>
        <fullName evidence="1">Uncharacterized protein</fullName>
    </submittedName>
</protein>
<evidence type="ECO:0000313" key="1">
    <source>
        <dbReference type="EMBL" id="KAJ3630098.1"/>
    </source>
</evidence>
<gene>
    <name evidence="1" type="ORF">Zmor_027072</name>
</gene>
<accession>A0AA38M1B5</accession>
<sequence length="110" mass="11900">MCSNQTYLNFGCQPSMLLRCHKFVFFGRTCSTLLTNLVSTRVEYSKLRMIHDNGNSLRLALGSGPAYTGESYMPAKCVESLAFGKSASLGLLASSLLTAKLKAMESSSST</sequence>